<dbReference type="SUPFAM" id="SSF53067">
    <property type="entry name" value="Actin-like ATPase domain"/>
    <property type="match status" value="2"/>
</dbReference>
<name>A0A124E0V4_9MYCO</name>
<dbReference type="Gene3D" id="3.30.420.40">
    <property type="match status" value="1"/>
</dbReference>
<dbReference type="PANTHER" id="PTHR30005:SF0">
    <property type="entry name" value="RETROGRADE REGULATION PROTEIN 2"/>
    <property type="match status" value="1"/>
</dbReference>
<dbReference type="InterPro" id="IPR043129">
    <property type="entry name" value="ATPase_NBD"/>
</dbReference>
<dbReference type="OrthoDB" id="9793035at2"/>
<reference evidence="5" key="2">
    <citation type="submission" date="2016-02" db="EMBL/GenBank/DDBJ databases">
        <title>Draft genome sequence of five rapidly growing Mycobacterium species.</title>
        <authorList>
            <person name="Katahira K."/>
            <person name="Gotou Y."/>
            <person name="Iida K."/>
            <person name="Ogura Y."/>
            <person name="Hayashi T."/>
        </authorList>
    </citation>
    <scope>NUCLEOTIDE SEQUENCE [LARGE SCALE GENOMIC DNA]</scope>
    <source>
        <strain evidence="5">JCM15654</strain>
    </source>
</reference>
<sequence>MRLGVLDIGSNAAQLQVVDALAGAPPLPIRSVKIPTRLGQEASIERSIGQQGIDRIVAAVQQAIEAARGMDVDQLYPFVTAVIRDADNREEVLRQVAETTGMYLRFLSGEQEARLTYFAVRSWYGWQAGRLLNIDIGGGSMELAFGRDAIPDLAVSLPLGAGRVSTSFLRPDPPSQAQVKDLRRYVRQQVREVANRVQWDGTPRRVVATSKTFKQLARLGGAACGRKGPFVRRTVSRSAIATAIRRLATVDAQDRSQFRGIKPARAWQILGGAVVAYETMRCLGIERADVSPWALREGIMLGYLSSIRMPEGELVLQPLTFDRSDGTATVTSLVPKG</sequence>
<dbReference type="InterPro" id="IPR050273">
    <property type="entry name" value="GppA/Ppx_hydrolase"/>
</dbReference>
<dbReference type="PANTHER" id="PTHR30005">
    <property type="entry name" value="EXOPOLYPHOSPHATASE"/>
    <property type="match status" value="1"/>
</dbReference>
<evidence type="ECO:0000313" key="4">
    <source>
        <dbReference type="EMBL" id="GAS91699.1"/>
    </source>
</evidence>
<dbReference type="Gene3D" id="3.30.420.150">
    <property type="entry name" value="Exopolyphosphatase. Domain 2"/>
    <property type="match status" value="1"/>
</dbReference>
<dbReference type="Pfam" id="PF02541">
    <property type="entry name" value="Ppx-GppA"/>
    <property type="match status" value="1"/>
</dbReference>
<reference evidence="5" key="1">
    <citation type="journal article" date="2016" name="Genome Announc.">
        <title>Draft Genome Sequences of Five Rapidly Growing Mycobacterium Species, M. thermoresistibile, M. fortuitum subsp. acetamidolyticum, M. canariasense, M. brisbanense, and M. novocastrense.</title>
        <authorList>
            <person name="Katahira K."/>
            <person name="Ogura Y."/>
            <person name="Gotoh Y."/>
            <person name="Hayashi T."/>
        </authorList>
    </citation>
    <scope>NUCLEOTIDE SEQUENCE [LARGE SCALE GENOMIC DNA]</scope>
    <source>
        <strain evidence="5">JCM15654</strain>
    </source>
</reference>
<feature type="domain" description="Ppx/GppA phosphatase N-terminal" evidence="3">
    <location>
        <begin position="29"/>
        <end position="305"/>
    </location>
</feature>
<dbReference type="EMBL" id="BCSX01000051">
    <property type="protein sequence ID" value="GAS91699.1"/>
    <property type="molecule type" value="Genomic_DNA"/>
</dbReference>
<organism evidence="4 5">
    <name type="scientific">Mycolicibacterium brisbanense</name>
    <dbReference type="NCBI Taxonomy" id="146020"/>
    <lineage>
        <taxon>Bacteria</taxon>
        <taxon>Bacillati</taxon>
        <taxon>Actinomycetota</taxon>
        <taxon>Actinomycetes</taxon>
        <taxon>Mycobacteriales</taxon>
        <taxon>Mycobacteriaceae</taxon>
        <taxon>Mycolicibacterium</taxon>
    </lineage>
</organism>
<keyword evidence="2" id="KW-0378">Hydrolase</keyword>
<dbReference type="RefSeq" id="WP_062831523.1">
    <property type="nucleotide sequence ID" value="NZ_BCSX01000051.1"/>
</dbReference>
<dbReference type="GO" id="GO:0016462">
    <property type="term" value="F:pyrophosphatase activity"/>
    <property type="evidence" value="ECO:0007669"/>
    <property type="project" value="TreeGrafter"/>
</dbReference>
<dbReference type="AlphaFoldDB" id="A0A124E0V4"/>
<comment type="similarity">
    <text evidence="1">Belongs to the GppA/Ppx family.</text>
</comment>
<evidence type="ECO:0000256" key="1">
    <source>
        <dbReference type="ARBA" id="ARBA00007125"/>
    </source>
</evidence>
<dbReference type="STRING" id="146020.RMCB_5795"/>
<evidence type="ECO:0000256" key="2">
    <source>
        <dbReference type="ARBA" id="ARBA00022801"/>
    </source>
</evidence>
<comment type="caution">
    <text evidence="4">The sequence shown here is derived from an EMBL/GenBank/DDBJ whole genome shotgun (WGS) entry which is preliminary data.</text>
</comment>
<evidence type="ECO:0000259" key="3">
    <source>
        <dbReference type="Pfam" id="PF02541"/>
    </source>
</evidence>
<keyword evidence="5" id="KW-1185">Reference proteome</keyword>
<evidence type="ECO:0000313" key="5">
    <source>
        <dbReference type="Proteomes" id="UP000069620"/>
    </source>
</evidence>
<dbReference type="InterPro" id="IPR003695">
    <property type="entry name" value="Ppx_GppA_N"/>
</dbReference>
<dbReference type="CDD" id="cd24056">
    <property type="entry name" value="ASKHA_NBD_MtPPX1-like"/>
    <property type="match status" value="1"/>
</dbReference>
<accession>A0A124E0V4</accession>
<gene>
    <name evidence="4" type="ORF">RMCB_5795</name>
</gene>
<dbReference type="FunFam" id="3.30.420.150:FF:000006">
    <property type="entry name" value="Ppx/GppA family phosphatase"/>
    <property type="match status" value="1"/>
</dbReference>
<protein>
    <submittedName>
        <fullName evidence="4">Ppx/GppA phosphatase</fullName>
    </submittedName>
</protein>
<dbReference type="Proteomes" id="UP000069620">
    <property type="component" value="Unassembled WGS sequence"/>
</dbReference>
<proteinExistence type="inferred from homology"/>